<proteinExistence type="predicted"/>
<sequence>MRPSPVVLSAAVSRLARHGAVSVWGRGFGDRSGSDTVSRRRGGTPVTPWLQEKSGVHARSSHHLDLDLAQKISIGENISRKDRFNFLVNTLLDLRDSKESVYGALDAWVAWERDFPIASLRRALIMLEKEHQWHRIIQVIKWMLSKGQGNTMGVYRMLIQALDMDHRAEEAHRFWEKKIGNDFHSVPWKLCTCMIGIYYRNNMLEHLVTLFKGLEAFDRKPPEKSVVQRVADAYEALGLLDEKTRVLEKYKHLFVDKTRDRAAQRVRSSSSREGKKEEVNTHQDSVD</sequence>
<protein>
    <submittedName>
        <fullName evidence="1">Uncharacterized protein</fullName>
    </submittedName>
</protein>
<evidence type="ECO:0000313" key="1">
    <source>
        <dbReference type="EMBL" id="KAI4372634.1"/>
    </source>
</evidence>
<evidence type="ECO:0000313" key="2">
    <source>
        <dbReference type="Proteomes" id="UP001057402"/>
    </source>
</evidence>
<accession>A0ACB9R4M1</accession>
<organism evidence="1 2">
    <name type="scientific">Melastoma candidum</name>
    <dbReference type="NCBI Taxonomy" id="119954"/>
    <lineage>
        <taxon>Eukaryota</taxon>
        <taxon>Viridiplantae</taxon>
        <taxon>Streptophyta</taxon>
        <taxon>Embryophyta</taxon>
        <taxon>Tracheophyta</taxon>
        <taxon>Spermatophyta</taxon>
        <taxon>Magnoliopsida</taxon>
        <taxon>eudicotyledons</taxon>
        <taxon>Gunneridae</taxon>
        <taxon>Pentapetalae</taxon>
        <taxon>rosids</taxon>
        <taxon>malvids</taxon>
        <taxon>Myrtales</taxon>
        <taxon>Melastomataceae</taxon>
        <taxon>Melastomatoideae</taxon>
        <taxon>Melastomateae</taxon>
        <taxon>Melastoma</taxon>
    </lineage>
</organism>
<keyword evidence="2" id="KW-1185">Reference proteome</keyword>
<comment type="caution">
    <text evidence="1">The sequence shown here is derived from an EMBL/GenBank/DDBJ whole genome shotgun (WGS) entry which is preliminary data.</text>
</comment>
<gene>
    <name evidence="1" type="ORF">MLD38_010839</name>
</gene>
<reference evidence="2" key="1">
    <citation type="journal article" date="2023" name="Front. Plant Sci.">
        <title>Chromosomal-level genome assembly of Melastoma candidum provides insights into trichome evolution.</title>
        <authorList>
            <person name="Zhong Y."/>
            <person name="Wu W."/>
            <person name="Sun C."/>
            <person name="Zou P."/>
            <person name="Liu Y."/>
            <person name="Dai S."/>
            <person name="Zhou R."/>
        </authorList>
    </citation>
    <scope>NUCLEOTIDE SEQUENCE [LARGE SCALE GENOMIC DNA]</scope>
</reference>
<name>A0ACB9R4M1_9MYRT</name>
<dbReference type="EMBL" id="CM042883">
    <property type="protein sequence ID" value="KAI4372634.1"/>
    <property type="molecule type" value="Genomic_DNA"/>
</dbReference>
<dbReference type="Proteomes" id="UP001057402">
    <property type="component" value="Chromosome 4"/>
</dbReference>